<feature type="transmembrane region" description="Helical" evidence="1">
    <location>
        <begin position="12"/>
        <end position="28"/>
    </location>
</feature>
<dbReference type="AlphaFoldDB" id="A0A1G8JJI5"/>
<dbReference type="OrthoDB" id="3517654at2"/>
<evidence type="ECO:0000313" key="3">
    <source>
        <dbReference type="Proteomes" id="UP000199202"/>
    </source>
</evidence>
<evidence type="ECO:0000313" key="2">
    <source>
        <dbReference type="EMBL" id="SDI30790.1"/>
    </source>
</evidence>
<sequence>MKWVLTSDWRTWGLLGPLLAFAIVNVFLQQGWGSASFTIPAVMAFYAGVEWLRKRWGVEVEPRRRDHNASAE</sequence>
<dbReference type="EMBL" id="FNDJ01000005">
    <property type="protein sequence ID" value="SDI30790.1"/>
    <property type="molecule type" value="Genomic_DNA"/>
</dbReference>
<reference evidence="2 3" key="1">
    <citation type="submission" date="2016-10" db="EMBL/GenBank/DDBJ databases">
        <authorList>
            <person name="de Groot N.N."/>
        </authorList>
    </citation>
    <scope>NUCLEOTIDE SEQUENCE [LARGE SCALE GENOMIC DNA]</scope>
    <source>
        <strain evidence="2 3">CGMCC 4.6533</strain>
    </source>
</reference>
<keyword evidence="1" id="KW-0472">Membrane</keyword>
<dbReference type="RefSeq" id="WP_143043680.1">
    <property type="nucleotide sequence ID" value="NZ_FNDJ01000005.1"/>
</dbReference>
<gene>
    <name evidence="2" type="ORF">SAMN05421869_10592</name>
</gene>
<proteinExistence type="predicted"/>
<keyword evidence="3" id="KW-1185">Reference proteome</keyword>
<keyword evidence="1" id="KW-0812">Transmembrane</keyword>
<protein>
    <submittedName>
        <fullName evidence="2">Uncharacterized protein</fullName>
    </submittedName>
</protein>
<name>A0A1G8JJI5_9ACTN</name>
<accession>A0A1G8JJI5</accession>
<organism evidence="2 3">
    <name type="scientific">Nonomuraea jiangxiensis</name>
    <dbReference type="NCBI Taxonomy" id="633440"/>
    <lineage>
        <taxon>Bacteria</taxon>
        <taxon>Bacillati</taxon>
        <taxon>Actinomycetota</taxon>
        <taxon>Actinomycetes</taxon>
        <taxon>Streptosporangiales</taxon>
        <taxon>Streptosporangiaceae</taxon>
        <taxon>Nonomuraea</taxon>
    </lineage>
</organism>
<dbReference type="STRING" id="633440.SAMN05421869_10592"/>
<keyword evidence="1" id="KW-1133">Transmembrane helix</keyword>
<dbReference type="Proteomes" id="UP000199202">
    <property type="component" value="Unassembled WGS sequence"/>
</dbReference>
<evidence type="ECO:0000256" key="1">
    <source>
        <dbReference type="SAM" id="Phobius"/>
    </source>
</evidence>